<evidence type="ECO:0000313" key="2">
    <source>
        <dbReference type="EMBL" id="KAK4655532.1"/>
    </source>
</evidence>
<keyword evidence="3" id="KW-1185">Reference proteome</keyword>
<gene>
    <name evidence="2" type="ORF">QC762_303165</name>
</gene>
<name>A0ABR0GIF7_9PEZI</name>
<sequence>MHMHQLPSPQGRQITLSPTDRSFLQVEGGGETKQLGKHITLLWC</sequence>
<organism evidence="2 3">
    <name type="scientific">Podospora pseudocomata</name>
    <dbReference type="NCBI Taxonomy" id="2093779"/>
    <lineage>
        <taxon>Eukaryota</taxon>
        <taxon>Fungi</taxon>
        <taxon>Dikarya</taxon>
        <taxon>Ascomycota</taxon>
        <taxon>Pezizomycotina</taxon>
        <taxon>Sordariomycetes</taxon>
        <taxon>Sordariomycetidae</taxon>
        <taxon>Sordariales</taxon>
        <taxon>Podosporaceae</taxon>
        <taxon>Podospora</taxon>
    </lineage>
</organism>
<dbReference type="Proteomes" id="UP001323405">
    <property type="component" value="Unassembled WGS sequence"/>
</dbReference>
<accession>A0ABR0GIF7</accession>
<proteinExistence type="predicted"/>
<comment type="caution">
    <text evidence="2">The sequence shown here is derived from an EMBL/GenBank/DDBJ whole genome shotgun (WGS) entry which is preliminary data.</text>
</comment>
<dbReference type="EMBL" id="JAFFHA010000005">
    <property type="protein sequence ID" value="KAK4655532.1"/>
    <property type="molecule type" value="Genomic_DNA"/>
</dbReference>
<dbReference type="RefSeq" id="XP_062744507.1">
    <property type="nucleotide sequence ID" value="XM_062888613.1"/>
</dbReference>
<evidence type="ECO:0000256" key="1">
    <source>
        <dbReference type="SAM" id="MobiDB-lite"/>
    </source>
</evidence>
<dbReference type="GeneID" id="87908520"/>
<feature type="compositionally biased region" description="Polar residues" evidence="1">
    <location>
        <begin position="7"/>
        <end position="20"/>
    </location>
</feature>
<reference evidence="2 3" key="1">
    <citation type="journal article" date="2023" name="bioRxiv">
        <title>High-quality genome assemblies of four members of thePodospora anserinaspecies complex.</title>
        <authorList>
            <person name="Ament-Velasquez S.L."/>
            <person name="Vogan A.A."/>
            <person name="Wallerman O."/>
            <person name="Hartmann F."/>
            <person name="Gautier V."/>
            <person name="Silar P."/>
            <person name="Giraud T."/>
            <person name="Johannesson H."/>
        </authorList>
    </citation>
    <scope>NUCLEOTIDE SEQUENCE [LARGE SCALE GENOMIC DNA]</scope>
    <source>
        <strain evidence="2 3">CBS 415.72m</strain>
    </source>
</reference>
<protein>
    <submittedName>
        <fullName evidence="2">Uncharacterized protein</fullName>
    </submittedName>
</protein>
<evidence type="ECO:0000313" key="3">
    <source>
        <dbReference type="Proteomes" id="UP001323405"/>
    </source>
</evidence>
<feature type="region of interest" description="Disordered" evidence="1">
    <location>
        <begin position="1"/>
        <end position="20"/>
    </location>
</feature>